<comment type="caution">
    <text evidence="2">The sequence shown here is derived from an EMBL/GenBank/DDBJ whole genome shotgun (WGS) entry which is preliminary data.</text>
</comment>
<evidence type="ECO:0000313" key="2">
    <source>
        <dbReference type="EMBL" id="KAK0712620.1"/>
    </source>
</evidence>
<evidence type="ECO:0000313" key="3">
    <source>
        <dbReference type="Proteomes" id="UP001172101"/>
    </source>
</evidence>
<keyword evidence="3" id="KW-1185">Reference proteome</keyword>
<dbReference type="SUPFAM" id="SSF56112">
    <property type="entry name" value="Protein kinase-like (PK-like)"/>
    <property type="match status" value="1"/>
</dbReference>
<dbReference type="GO" id="GO:0005737">
    <property type="term" value="C:cytoplasm"/>
    <property type="evidence" value="ECO:0007669"/>
    <property type="project" value="TreeGrafter"/>
</dbReference>
<name>A0AA40AB19_9PEZI</name>
<protein>
    <submittedName>
        <fullName evidence="2">Kinase-like domain-containing protein</fullName>
    </submittedName>
</protein>
<dbReference type="PANTHER" id="PTHR23257">
    <property type="entry name" value="SERINE-THREONINE PROTEIN KINASE"/>
    <property type="match status" value="1"/>
</dbReference>
<dbReference type="Proteomes" id="UP001172101">
    <property type="component" value="Unassembled WGS sequence"/>
</dbReference>
<dbReference type="InterPro" id="IPR000719">
    <property type="entry name" value="Prot_kinase_dom"/>
</dbReference>
<dbReference type="GO" id="GO:0007165">
    <property type="term" value="P:signal transduction"/>
    <property type="evidence" value="ECO:0007669"/>
    <property type="project" value="TreeGrafter"/>
</dbReference>
<dbReference type="RefSeq" id="XP_060293943.1">
    <property type="nucleotide sequence ID" value="XM_060442209.1"/>
</dbReference>
<dbReference type="GO" id="GO:0004672">
    <property type="term" value="F:protein kinase activity"/>
    <property type="evidence" value="ECO:0007669"/>
    <property type="project" value="InterPro"/>
</dbReference>
<feature type="domain" description="Protein kinase" evidence="1">
    <location>
        <begin position="1"/>
        <end position="157"/>
    </location>
</feature>
<gene>
    <name evidence="2" type="ORF">B0T26DRAFT_714785</name>
</gene>
<dbReference type="GeneID" id="85325479"/>
<sequence length="157" mass="17078">MPILGLELAEHGSLDFVLRCLGPGPSVADREHLTVDMALGLRALHSCGIAHGDLKCESMLVFLHPTRRIVAKLADFGGSVLVADATARPRHHTELWDSPESLLGDENIDWTLADVYAFGLVPASLWMRTSTNQGLALDPAVSIWCLERLAPNSSRKD</sequence>
<keyword evidence="2" id="KW-0418">Kinase</keyword>
<dbReference type="AlphaFoldDB" id="A0AA40AB19"/>
<dbReference type="PANTHER" id="PTHR23257:SF958">
    <property type="entry name" value="SERINE_THREONINE-PROTEIN KINASE WNK4"/>
    <property type="match status" value="1"/>
</dbReference>
<reference evidence="2" key="1">
    <citation type="submission" date="2023-06" db="EMBL/GenBank/DDBJ databases">
        <title>Genome-scale phylogeny and comparative genomics of the fungal order Sordariales.</title>
        <authorList>
            <consortium name="Lawrence Berkeley National Laboratory"/>
            <person name="Hensen N."/>
            <person name="Bonometti L."/>
            <person name="Westerberg I."/>
            <person name="Brannstrom I.O."/>
            <person name="Guillou S."/>
            <person name="Cros-Aarteil S."/>
            <person name="Calhoun S."/>
            <person name="Haridas S."/>
            <person name="Kuo A."/>
            <person name="Mondo S."/>
            <person name="Pangilinan J."/>
            <person name="Riley R."/>
            <person name="LaButti K."/>
            <person name="Andreopoulos B."/>
            <person name="Lipzen A."/>
            <person name="Chen C."/>
            <person name="Yanf M."/>
            <person name="Daum C."/>
            <person name="Ng V."/>
            <person name="Clum A."/>
            <person name="Steindorff A."/>
            <person name="Ohm R."/>
            <person name="Martin F."/>
            <person name="Silar P."/>
            <person name="Natvig D."/>
            <person name="Lalanne C."/>
            <person name="Gautier V."/>
            <person name="Ament-velasquez S.L."/>
            <person name="Kruys A."/>
            <person name="Hutchinson M.I."/>
            <person name="Powell A.J."/>
            <person name="Barry K."/>
            <person name="Miller A.N."/>
            <person name="Grigoriev I.V."/>
            <person name="Debuchy R."/>
            <person name="Gladieux P."/>
            <person name="Thoren M.H."/>
            <person name="Johannesson H."/>
        </authorList>
    </citation>
    <scope>NUCLEOTIDE SEQUENCE</scope>
    <source>
        <strain evidence="2">SMH2392-1A</strain>
    </source>
</reference>
<dbReference type="GO" id="GO:0005524">
    <property type="term" value="F:ATP binding"/>
    <property type="evidence" value="ECO:0007669"/>
    <property type="project" value="InterPro"/>
</dbReference>
<dbReference type="Pfam" id="PF00069">
    <property type="entry name" value="Pkinase"/>
    <property type="match status" value="1"/>
</dbReference>
<dbReference type="InterPro" id="IPR050167">
    <property type="entry name" value="Ser_Thr_protein_kinase"/>
</dbReference>
<proteinExistence type="predicted"/>
<dbReference type="EMBL" id="JAUIRO010000005">
    <property type="protein sequence ID" value="KAK0712620.1"/>
    <property type="molecule type" value="Genomic_DNA"/>
</dbReference>
<keyword evidence="2" id="KW-0808">Transferase</keyword>
<accession>A0AA40AB19</accession>
<organism evidence="2 3">
    <name type="scientific">Lasiosphaeria miniovina</name>
    <dbReference type="NCBI Taxonomy" id="1954250"/>
    <lineage>
        <taxon>Eukaryota</taxon>
        <taxon>Fungi</taxon>
        <taxon>Dikarya</taxon>
        <taxon>Ascomycota</taxon>
        <taxon>Pezizomycotina</taxon>
        <taxon>Sordariomycetes</taxon>
        <taxon>Sordariomycetidae</taxon>
        <taxon>Sordariales</taxon>
        <taxon>Lasiosphaeriaceae</taxon>
        <taxon>Lasiosphaeria</taxon>
    </lineage>
</organism>
<dbReference type="InterPro" id="IPR011009">
    <property type="entry name" value="Kinase-like_dom_sf"/>
</dbReference>
<evidence type="ECO:0000259" key="1">
    <source>
        <dbReference type="PROSITE" id="PS50011"/>
    </source>
</evidence>
<dbReference type="PROSITE" id="PS50011">
    <property type="entry name" value="PROTEIN_KINASE_DOM"/>
    <property type="match status" value="1"/>
</dbReference>
<dbReference type="Gene3D" id="1.10.510.10">
    <property type="entry name" value="Transferase(Phosphotransferase) domain 1"/>
    <property type="match status" value="1"/>
</dbReference>